<dbReference type="GO" id="GO:0103016">
    <property type="term" value="F:tRNA-uridine 2-sulfurtransferase activity"/>
    <property type="evidence" value="ECO:0007669"/>
    <property type="project" value="UniProtKB-EC"/>
</dbReference>
<dbReference type="InterPro" id="IPR014729">
    <property type="entry name" value="Rossmann-like_a/b/a_fold"/>
</dbReference>
<name>A0ABS9WFG3_9ACTN</name>
<dbReference type="CDD" id="cd01998">
    <property type="entry name" value="MnmA_TRMU-like"/>
    <property type="match status" value="1"/>
</dbReference>
<dbReference type="EMBL" id="JAJMLW010000001">
    <property type="protein sequence ID" value="MCI2241601.1"/>
    <property type="molecule type" value="Genomic_DNA"/>
</dbReference>
<comment type="catalytic activity">
    <reaction evidence="8 9">
        <text>S-sulfanyl-L-cysteinyl-[protein] + uridine(34) in tRNA + AH2 + ATP = 2-thiouridine(34) in tRNA + L-cysteinyl-[protein] + A + AMP + diphosphate + H(+)</text>
        <dbReference type="Rhea" id="RHEA:47032"/>
        <dbReference type="Rhea" id="RHEA-COMP:10131"/>
        <dbReference type="Rhea" id="RHEA-COMP:11726"/>
        <dbReference type="Rhea" id="RHEA-COMP:11727"/>
        <dbReference type="Rhea" id="RHEA-COMP:11728"/>
        <dbReference type="ChEBI" id="CHEBI:13193"/>
        <dbReference type="ChEBI" id="CHEBI:15378"/>
        <dbReference type="ChEBI" id="CHEBI:17499"/>
        <dbReference type="ChEBI" id="CHEBI:29950"/>
        <dbReference type="ChEBI" id="CHEBI:30616"/>
        <dbReference type="ChEBI" id="CHEBI:33019"/>
        <dbReference type="ChEBI" id="CHEBI:61963"/>
        <dbReference type="ChEBI" id="CHEBI:65315"/>
        <dbReference type="ChEBI" id="CHEBI:87170"/>
        <dbReference type="ChEBI" id="CHEBI:456215"/>
        <dbReference type="EC" id="2.8.1.13"/>
    </reaction>
</comment>
<evidence type="ECO:0000256" key="5">
    <source>
        <dbReference type="ARBA" id="ARBA00022840"/>
    </source>
</evidence>
<feature type="site" description="Interaction with tRNA" evidence="9">
    <location>
        <position position="336"/>
    </location>
</feature>
<evidence type="ECO:0000256" key="1">
    <source>
        <dbReference type="ARBA" id="ARBA00022555"/>
    </source>
</evidence>
<dbReference type="Gene3D" id="2.40.30.10">
    <property type="entry name" value="Translation factors"/>
    <property type="match status" value="1"/>
</dbReference>
<gene>
    <name evidence="9 12" type="primary">mnmA</name>
    <name evidence="12" type="ORF">LPT13_04430</name>
</gene>
<feature type="active site" description="Cysteine persulfide intermediate" evidence="9">
    <location>
        <position position="199"/>
    </location>
</feature>
<evidence type="ECO:0000256" key="6">
    <source>
        <dbReference type="ARBA" id="ARBA00022884"/>
    </source>
</evidence>
<comment type="caution">
    <text evidence="12">The sequence shown here is derived from an EMBL/GenBank/DDBJ whole genome shotgun (WGS) entry which is preliminary data.</text>
</comment>
<keyword evidence="13" id="KW-1185">Reference proteome</keyword>
<organism evidence="12 13">
    <name type="scientific">Adlercreutzia faecimuris</name>
    <dbReference type="NCBI Taxonomy" id="2897341"/>
    <lineage>
        <taxon>Bacteria</taxon>
        <taxon>Bacillati</taxon>
        <taxon>Actinomycetota</taxon>
        <taxon>Coriobacteriia</taxon>
        <taxon>Eggerthellales</taxon>
        <taxon>Eggerthellaceae</taxon>
        <taxon>Adlercreutzia</taxon>
    </lineage>
</organism>
<dbReference type="NCBIfam" id="TIGR00420">
    <property type="entry name" value="trmU"/>
    <property type="match status" value="1"/>
</dbReference>
<feature type="binding site" evidence="9">
    <location>
        <position position="126"/>
    </location>
    <ligand>
        <name>ATP</name>
        <dbReference type="ChEBI" id="CHEBI:30616"/>
    </ligand>
</feature>
<evidence type="ECO:0000256" key="2">
    <source>
        <dbReference type="ARBA" id="ARBA00022679"/>
    </source>
</evidence>
<feature type="domain" description="tRNA-specific 2-thiouridylase MnmA-like C-terminal" evidence="10">
    <location>
        <begin position="283"/>
        <end position="352"/>
    </location>
</feature>
<comment type="caution">
    <text evidence="9">Lacks conserved residue(s) required for the propagation of feature annotation.</text>
</comment>
<feature type="site" description="Interaction with tRNA" evidence="9">
    <location>
        <position position="127"/>
    </location>
</feature>
<feature type="region of interest" description="Interaction with tRNA" evidence="9">
    <location>
        <begin position="149"/>
        <end position="151"/>
    </location>
</feature>
<evidence type="ECO:0000256" key="7">
    <source>
        <dbReference type="ARBA" id="ARBA00023157"/>
    </source>
</evidence>
<dbReference type="InterPro" id="IPR046885">
    <property type="entry name" value="MnmA-like_C"/>
</dbReference>
<evidence type="ECO:0000256" key="3">
    <source>
        <dbReference type="ARBA" id="ARBA00022694"/>
    </source>
</evidence>
<dbReference type="HAMAP" id="MF_00144">
    <property type="entry name" value="tRNA_thiouridyl_MnmA"/>
    <property type="match status" value="1"/>
</dbReference>
<comment type="subcellular location">
    <subcellularLocation>
        <location evidence="9">Cytoplasm</location>
    </subcellularLocation>
</comment>
<keyword evidence="1 9" id="KW-0820">tRNA-binding</keyword>
<evidence type="ECO:0000313" key="13">
    <source>
        <dbReference type="Proteomes" id="UP001430755"/>
    </source>
</evidence>
<keyword evidence="9" id="KW-0963">Cytoplasm</keyword>
<dbReference type="PANTHER" id="PTHR11933:SF5">
    <property type="entry name" value="MITOCHONDRIAL TRNA-SPECIFIC 2-THIOURIDYLASE 1"/>
    <property type="match status" value="1"/>
</dbReference>
<feature type="active site" description="Nucleophile" evidence="9">
    <location>
        <position position="102"/>
    </location>
</feature>
<sequence length="356" mass="36014">MPGSQTTDAPRGRVALGMSGGVDSSVAVAALAAEGYEVVGVTLVLRDAPDARDAARAAAKVCARLGAEHRVVEAAAAFDAAVVAPFAAAYGAGLTPSPCVGCNAAAKLPLLLAAADEAGCAHVATGHYARVGALADGRYAVLAGLDHGKDQSYMLAALTQGQLARLVLPLGGMTKLAVRAAAAEMGLACADAPESQDICFAPAGYRALLAERGVRAEPGPILTRDGREVGRHTGLSDYTVGQRKGIGVAGPEPYYVLEKRLADNALVVGPAAAAVMGRAEVGPVNWQAVAGLDAPADAMVKLRYRAPAVPCIIVPRVGGGATVRLREPQPLTAPGQWAVFYQGSTVLGGAVIEEVG</sequence>
<evidence type="ECO:0000259" key="10">
    <source>
        <dbReference type="Pfam" id="PF20258"/>
    </source>
</evidence>
<feature type="domain" description="tRNA-specific 2-thiouridylase MnmA-like central" evidence="11">
    <location>
        <begin position="214"/>
        <end position="269"/>
    </location>
</feature>
<dbReference type="Pfam" id="PF20259">
    <property type="entry name" value="tRNA_Me_trans_M"/>
    <property type="match status" value="1"/>
</dbReference>
<dbReference type="Gene3D" id="2.30.30.280">
    <property type="entry name" value="Adenine nucleotide alpha hydrolases-like domains"/>
    <property type="match status" value="1"/>
</dbReference>
<keyword evidence="7 9" id="KW-1015">Disulfide bond</keyword>
<comment type="function">
    <text evidence="9">Catalyzes the 2-thiolation of uridine at the wobble position (U34) of tRNA, leading to the formation of s(2)U34.</text>
</comment>
<comment type="similarity">
    <text evidence="9">Belongs to the MnmA/TRMU family.</text>
</comment>
<dbReference type="EC" id="2.8.1.13" evidence="9"/>
<dbReference type="Proteomes" id="UP001430755">
    <property type="component" value="Unassembled WGS sequence"/>
</dbReference>
<dbReference type="InterPro" id="IPR023382">
    <property type="entry name" value="MnmA-like_central_sf"/>
</dbReference>
<dbReference type="SUPFAM" id="SSF52402">
    <property type="entry name" value="Adenine nucleotide alpha hydrolases-like"/>
    <property type="match status" value="1"/>
</dbReference>
<accession>A0ABS9WFG3</accession>
<feature type="binding site" evidence="9">
    <location>
        <begin position="17"/>
        <end position="24"/>
    </location>
    <ligand>
        <name>ATP</name>
        <dbReference type="ChEBI" id="CHEBI:30616"/>
    </ligand>
</feature>
<dbReference type="Pfam" id="PF03054">
    <property type="entry name" value="tRNA_Me_trans"/>
    <property type="match status" value="1"/>
</dbReference>
<keyword evidence="2 9" id="KW-0808">Transferase</keyword>
<feature type="disulfide bond" description="Alternate" evidence="9">
    <location>
        <begin position="102"/>
        <end position="199"/>
    </location>
</feature>
<proteinExistence type="inferred from homology"/>
<dbReference type="InterPro" id="IPR004506">
    <property type="entry name" value="MnmA-like"/>
</dbReference>
<dbReference type="Gene3D" id="3.40.50.620">
    <property type="entry name" value="HUPs"/>
    <property type="match status" value="1"/>
</dbReference>
<evidence type="ECO:0000256" key="4">
    <source>
        <dbReference type="ARBA" id="ARBA00022741"/>
    </source>
</evidence>
<feature type="region of interest" description="Interaction with tRNA" evidence="9">
    <location>
        <begin position="303"/>
        <end position="304"/>
    </location>
</feature>
<keyword evidence="4 9" id="KW-0547">Nucleotide-binding</keyword>
<protein>
    <recommendedName>
        <fullName evidence="9">tRNA-specific 2-thiouridylase MnmA</fullName>
        <ecNumber evidence="9">2.8.1.13</ecNumber>
    </recommendedName>
</protein>
<evidence type="ECO:0000259" key="11">
    <source>
        <dbReference type="Pfam" id="PF20259"/>
    </source>
</evidence>
<feature type="binding site" evidence="9">
    <location>
        <position position="43"/>
    </location>
    <ligand>
        <name>ATP</name>
        <dbReference type="ChEBI" id="CHEBI:30616"/>
    </ligand>
</feature>
<keyword evidence="3 9" id="KW-0819">tRNA processing</keyword>
<dbReference type="NCBIfam" id="NF001138">
    <property type="entry name" value="PRK00143.1"/>
    <property type="match status" value="1"/>
</dbReference>
<dbReference type="PANTHER" id="PTHR11933">
    <property type="entry name" value="TRNA 5-METHYLAMINOMETHYL-2-THIOURIDYLATE -METHYLTRANSFERASE"/>
    <property type="match status" value="1"/>
</dbReference>
<keyword evidence="6 9" id="KW-0694">RNA-binding</keyword>
<evidence type="ECO:0000313" key="12">
    <source>
        <dbReference type="EMBL" id="MCI2241601.1"/>
    </source>
</evidence>
<dbReference type="Pfam" id="PF20258">
    <property type="entry name" value="tRNA_Me_trans_C"/>
    <property type="match status" value="1"/>
</dbReference>
<reference evidence="12" key="1">
    <citation type="submission" date="2021-11" db="EMBL/GenBank/DDBJ databases">
        <title>A Novel Adlercreutzia Species, isolated from a Allomyrina dichotoma larva feces.</title>
        <authorList>
            <person name="Suh M.K."/>
        </authorList>
    </citation>
    <scope>NUCLEOTIDE SEQUENCE</scope>
    <source>
        <strain evidence="12">JBNU-10</strain>
    </source>
</reference>
<dbReference type="InterPro" id="IPR046884">
    <property type="entry name" value="MnmA-like_central"/>
</dbReference>
<evidence type="ECO:0000256" key="8">
    <source>
        <dbReference type="ARBA" id="ARBA00051542"/>
    </source>
</evidence>
<evidence type="ECO:0000256" key="9">
    <source>
        <dbReference type="HAMAP-Rule" id="MF_00144"/>
    </source>
</evidence>
<dbReference type="RefSeq" id="WP_242163911.1">
    <property type="nucleotide sequence ID" value="NZ_JAJMLW010000001.1"/>
</dbReference>
<keyword evidence="5 9" id="KW-0067">ATP-binding</keyword>